<organism evidence="1 2">
    <name type="scientific">Halosquirtibacter laminarini</name>
    <dbReference type="NCBI Taxonomy" id="3374600"/>
    <lineage>
        <taxon>Bacteria</taxon>
        <taxon>Pseudomonadati</taxon>
        <taxon>Bacteroidota</taxon>
        <taxon>Bacteroidia</taxon>
        <taxon>Marinilabiliales</taxon>
        <taxon>Prolixibacteraceae</taxon>
        <taxon>Halosquirtibacter</taxon>
    </lineage>
</organism>
<protein>
    <submittedName>
        <fullName evidence="1">Metallophosphoesterase</fullName>
    </submittedName>
</protein>
<proteinExistence type="predicted"/>
<evidence type="ECO:0000313" key="1">
    <source>
        <dbReference type="EMBL" id="QZE15739.1"/>
    </source>
</evidence>
<dbReference type="EMBL" id="CP081303">
    <property type="protein sequence ID" value="QZE15739.1"/>
    <property type="molecule type" value="Genomic_DNA"/>
</dbReference>
<keyword evidence="2" id="KW-1185">Reference proteome</keyword>
<sequence length="304" mass="35798">MFAKEKFIFKDSTFRVLQLTDLHIDAKNPNQDSYFNKLLTIIKASRPQLLFFTGDIVTGQENTLDGWKQLLAFLEETQIPYTMVLGNHDPEVAKKNEIYELLKRGKYAQYNYIEAYKEQPLCYVIPIYDKKRIVWNLWGFDSGSMSTDKRIKGYAWVSQKTIFDINDMYQQLHPNEQDHLDDLAFQHIPVPEYSIATKRKYRDFHIVGHCKEKVCSPQINSGLFYCLWKKHFKGIFVGHDHNNDYVSQLYGLPLIYGRCSGDKTCYGKLRMGARVIELHKDRTYKTWVIDDQLKRSEIIQLPKN</sequence>
<gene>
    <name evidence="1" type="ORF">K4L44_07865</name>
</gene>
<name>A0AC61NQ29_9BACT</name>
<reference evidence="1" key="1">
    <citation type="submission" date="2021-08" db="EMBL/GenBank/DDBJ databases">
        <title>Novel anaerobic bacterium isolated from sea squirt in East Sea, Republic of Korea.</title>
        <authorList>
            <person name="Nguyen T.H."/>
            <person name="Li Z."/>
            <person name="Lee Y.-J."/>
            <person name="Ko J."/>
            <person name="Kim S.-G."/>
        </authorList>
    </citation>
    <scope>NUCLEOTIDE SEQUENCE</scope>
    <source>
        <strain evidence="1">KCTC 25031</strain>
    </source>
</reference>
<evidence type="ECO:0000313" key="2">
    <source>
        <dbReference type="Proteomes" id="UP000826212"/>
    </source>
</evidence>
<accession>A0AC61NQ29</accession>
<dbReference type="Proteomes" id="UP000826212">
    <property type="component" value="Chromosome"/>
</dbReference>